<proteinExistence type="predicted"/>
<organism evidence="1 2">
    <name type="scientific">Variovorax humicola</name>
    <dbReference type="NCBI Taxonomy" id="1769758"/>
    <lineage>
        <taxon>Bacteria</taxon>
        <taxon>Pseudomonadati</taxon>
        <taxon>Pseudomonadota</taxon>
        <taxon>Betaproteobacteria</taxon>
        <taxon>Burkholderiales</taxon>
        <taxon>Comamonadaceae</taxon>
        <taxon>Variovorax</taxon>
    </lineage>
</organism>
<sequence length="142" mass="16289">MTYETPGWPTKQFERSIRGRHRDLPKSCLAENDPPMLHCVLHDLRAPLTAEYAVMAAISGARTSRIRRIERDAIDKWGGLYLPPRDVVFSDMLRAIGFVVMSTESAAIQPYAFKFFVRYRHHLFHADPAIVTLKPRNHMAVV</sequence>
<comment type="caution">
    <text evidence="1">The sequence shown here is derived from an EMBL/GenBank/DDBJ whole genome shotgun (WGS) entry which is preliminary data.</text>
</comment>
<name>A0ABU8WAH6_9BURK</name>
<dbReference type="Proteomes" id="UP001363010">
    <property type="component" value="Unassembled WGS sequence"/>
</dbReference>
<reference evidence="1 2" key="1">
    <citation type="submission" date="2024-03" db="EMBL/GenBank/DDBJ databases">
        <title>Novel species of the genus Variovorax.</title>
        <authorList>
            <person name="Liu Q."/>
            <person name="Xin Y.-H."/>
        </authorList>
    </citation>
    <scope>NUCLEOTIDE SEQUENCE [LARGE SCALE GENOMIC DNA]</scope>
    <source>
        <strain evidence="1 2">KACC 18501</strain>
    </source>
</reference>
<evidence type="ECO:0000313" key="1">
    <source>
        <dbReference type="EMBL" id="MEJ8827049.1"/>
    </source>
</evidence>
<accession>A0ABU8WAH6</accession>
<keyword evidence="2" id="KW-1185">Reference proteome</keyword>
<dbReference type="RefSeq" id="WP_340368080.1">
    <property type="nucleotide sequence ID" value="NZ_JBBKZV010000049.1"/>
</dbReference>
<evidence type="ECO:0000313" key="2">
    <source>
        <dbReference type="Proteomes" id="UP001363010"/>
    </source>
</evidence>
<protein>
    <submittedName>
        <fullName evidence="1">Uncharacterized protein</fullName>
    </submittedName>
</protein>
<dbReference type="EMBL" id="JBBKZV010000049">
    <property type="protein sequence ID" value="MEJ8827049.1"/>
    <property type="molecule type" value="Genomic_DNA"/>
</dbReference>
<gene>
    <name evidence="1" type="ORF">WKW80_34500</name>
</gene>